<evidence type="ECO:0000313" key="3">
    <source>
        <dbReference type="Proteomes" id="UP000053467"/>
    </source>
</evidence>
<dbReference type="EMBL" id="LGGX01000005">
    <property type="protein sequence ID" value="KUK87327.1"/>
    <property type="molecule type" value="Genomic_DNA"/>
</dbReference>
<evidence type="ECO:0000313" key="2">
    <source>
        <dbReference type="EMBL" id="KUK87327.1"/>
    </source>
</evidence>
<protein>
    <submittedName>
        <fullName evidence="2">Beta-lactamase-like protein</fullName>
    </submittedName>
</protein>
<dbReference type="SUPFAM" id="SSF56281">
    <property type="entry name" value="Metallo-hydrolase/oxidoreductase"/>
    <property type="match status" value="1"/>
</dbReference>
<dbReference type="PANTHER" id="PTHR42663:SF4">
    <property type="entry name" value="SLL1036 PROTEIN"/>
    <property type="match status" value="1"/>
</dbReference>
<feature type="domain" description="Metallo-beta-lactamase" evidence="1">
    <location>
        <begin position="39"/>
        <end position="234"/>
    </location>
</feature>
<name>A0A117M6P7_UNCT6</name>
<dbReference type="Proteomes" id="UP000053467">
    <property type="component" value="Unassembled WGS sequence"/>
</dbReference>
<sequence length="272" mass="31692">MFKLRFWGVRGSVPSPGKETNFFGGNTTCISIENKNTFLIIDAGTGIRNINFYLNERKVKKIYIIFTHYHWDHLQGLPFFAPIFNSDIKIEIFGKKNVSEVLSLQMKQPYFPADYKNLPSKIEHKNLQKSFNIDDIFIETIENNHPSGCVGLKFSYKNKKIAFITDNELLDYGENITTKKEFSDFIKDSEIFVHDAQYTVKEIKSKRGWGHSTYDDVMEIAKIGGNKKVIFTHHDPMRRDKELKEILVDLKNRYPKFNLKAAKEGMEIKFDI</sequence>
<gene>
    <name evidence="2" type="ORF">XE03_0725</name>
</gene>
<dbReference type="InterPro" id="IPR001279">
    <property type="entry name" value="Metallo-B-lactamas"/>
</dbReference>
<organism evidence="2 3">
    <name type="scientific">candidate division TA06 bacterium 34_109</name>
    <dbReference type="NCBI Taxonomy" id="1635277"/>
    <lineage>
        <taxon>Bacteria</taxon>
        <taxon>Bacteria division TA06</taxon>
    </lineage>
</organism>
<dbReference type="InterPro" id="IPR036866">
    <property type="entry name" value="RibonucZ/Hydroxyglut_hydro"/>
</dbReference>
<dbReference type="AlphaFoldDB" id="A0A117M6P7"/>
<comment type="caution">
    <text evidence="2">The sequence shown here is derived from an EMBL/GenBank/DDBJ whole genome shotgun (WGS) entry which is preliminary data.</text>
</comment>
<dbReference type="CDD" id="cd07715">
    <property type="entry name" value="TaR3-like_MBL-fold"/>
    <property type="match status" value="1"/>
</dbReference>
<proteinExistence type="predicted"/>
<dbReference type="Pfam" id="PF12706">
    <property type="entry name" value="Lactamase_B_2"/>
    <property type="match status" value="1"/>
</dbReference>
<evidence type="ECO:0000259" key="1">
    <source>
        <dbReference type="Pfam" id="PF12706"/>
    </source>
</evidence>
<reference evidence="3" key="1">
    <citation type="journal article" date="2015" name="MBio">
        <title>Genome-Resolved Metagenomic Analysis Reveals Roles for Candidate Phyla and Other Microbial Community Members in Biogeochemical Transformations in Oil Reservoirs.</title>
        <authorList>
            <person name="Hu P."/>
            <person name="Tom L."/>
            <person name="Singh A."/>
            <person name="Thomas B.C."/>
            <person name="Baker B.J."/>
            <person name="Piceno Y.M."/>
            <person name="Andersen G.L."/>
            <person name="Banfield J.F."/>
        </authorList>
    </citation>
    <scope>NUCLEOTIDE SEQUENCE [LARGE SCALE GENOMIC DNA]</scope>
</reference>
<dbReference type="PANTHER" id="PTHR42663">
    <property type="entry name" value="HYDROLASE C777.06C-RELATED-RELATED"/>
    <property type="match status" value="1"/>
</dbReference>
<accession>A0A117M6P7</accession>
<dbReference type="Gene3D" id="3.60.15.10">
    <property type="entry name" value="Ribonuclease Z/Hydroxyacylglutathione hydrolase-like"/>
    <property type="match status" value="1"/>
</dbReference>